<organism evidence="2 3">
    <name type="scientific">Tissierella praeacuta DSM 18095</name>
    <dbReference type="NCBI Taxonomy" id="1123404"/>
    <lineage>
        <taxon>Bacteria</taxon>
        <taxon>Bacillati</taxon>
        <taxon>Bacillota</taxon>
        <taxon>Tissierellia</taxon>
        <taxon>Tissierellales</taxon>
        <taxon>Tissierellaceae</taxon>
        <taxon>Tissierella</taxon>
    </lineage>
</organism>
<evidence type="ECO:0000313" key="2">
    <source>
        <dbReference type="EMBL" id="SHE91921.1"/>
    </source>
</evidence>
<keyword evidence="1" id="KW-0472">Membrane</keyword>
<feature type="transmembrane region" description="Helical" evidence="1">
    <location>
        <begin position="24"/>
        <end position="46"/>
    </location>
</feature>
<sequence length="113" mass="13249">MEGEKFNKPIGLINKSSIKKSTHVIIISLIFILTYLFYLTFLKKMFLSGFIYWPSSKLESFGIDKIGIVIDIRYFIQCLIIGIYYGLHPIYNITDADYYLLNRINFHNNSTLH</sequence>
<protein>
    <submittedName>
        <fullName evidence="2">Uncharacterized protein</fullName>
    </submittedName>
</protein>
<evidence type="ECO:0000313" key="3">
    <source>
        <dbReference type="Proteomes" id="UP000184114"/>
    </source>
</evidence>
<proteinExistence type="predicted"/>
<reference evidence="3" key="1">
    <citation type="submission" date="2016-11" db="EMBL/GenBank/DDBJ databases">
        <authorList>
            <person name="Varghese N."/>
            <person name="Submissions S."/>
        </authorList>
    </citation>
    <scope>NUCLEOTIDE SEQUENCE [LARGE SCALE GENOMIC DNA]</scope>
    <source>
        <strain evidence="3">DSM 18095</strain>
    </source>
</reference>
<keyword evidence="3" id="KW-1185">Reference proteome</keyword>
<accession>A0A1M4XER4</accession>
<dbReference type="AlphaFoldDB" id="A0A1M4XER4"/>
<dbReference type="Proteomes" id="UP000184114">
    <property type="component" value="Unassembled WGS sequence"/>
</dbReference>
<keyword evidence="1" id="KW-1133">Transmembrane helix</keyword>
<feature type="transmembrane region" description="Helical" evidence="1">
    <location>
        <begin position="66"/>
        <end position="87"/>
    </location>
</feature>
<dbReference type="EMBL" id="FQTY01000011">
    <property type="protein sequence ID" value="SHE91921.1"/>
    <property type="molecule type" value="Genomic_DNA"/>
</dbReference>
<name>A0A1M4XER4_9FIRM</name>
<gene>
    <name evidence="2" type="ORF">SAMN02745784_02214</name>
</gene>
<evidence type="ECO:0000256" key="1">
    <source>
        <dbReference type="SAM" id="Phobius"/>
    </source>
</evidence>
<keyword evidence="1" id="KW-0812">Transmembrane</keyword>